<feature type="domain" description="Disease resistance N-terminal" evidence="6">
    <location>
        <begin position="42"/>
        <end position="107"/>
    </location>
</feature>
<name>A0A843WPI6_COLES</name>
<keyword evidence="4" id="KW-0547">Nucleotide-binding</keyword>
<evidence type="ECO:0000256" key="5">
    <source>
        <dbReference type="ARBA" id="ARBA00022821"/>
    </source>
</evidence>
<dbReference type="OrthoDB" id="666944at2759"/>
<dbReference type="EMBL" id="NMUH01004403">
    <property type="protein sequence ID" value="MQM09526.1"/>
    <property type="molecule type" value="Genomic_DNA"/>
</dbReference>
<proteinExistence type="inferred from homology"/>
<comment type="similarity">
    <text evidence="1">Belongs to the disease resistance NB-LRR family.</text>
</comment>
<dbReference type="AlphaFoldDB" id="A0A843WPI6"/>
<dbReference type="Proteomes" id="UP000652761">
    <property type="component" value="Unassembled WGS sequence"/>
</dbReference>
<accession>A0A843WPI6</accession>
<organism evidence="7 8">
    <name type="scientific">Colocasia esculenta</name>
    <name type="common">Wild taro</name>
    <name type="synonym">Arum esculentum</name>
    <dbReference type="NCBI Taxonomy" id="4460"/>
    <lineage>
        <taxon>Eukaryota</taxon>
        <taxon>Viridiplantae</taxon>
        <taxon>Streptophyta</taxon>
        <taxon>Embryophyta</taxon>
        <taxon>Tracheophyta</taxon>
        <taxon>Spermatophyta</taxon>
        <taxon>Magnoliopsida</taxon>
        <taxon>Liliopsida</taxon>
        <taxon>Araceae</taxon>
        <taxon>Aroideae</taxon>
        <taxon>Colocasieae</taxon>
        <taxon>Colocasia</taxon>
    </lineage>
</organism>
<evidence type="ECO:0000313" key="8">
    <source>
        <dbReference type="Proteomes" id="UP000652761"/>
    </source>
</evidence>
<keyword evidence="5" id="KW-0611">Plant defense</keyword>
<keyword evidence="8" id="KW-1185">Reference proteome</keyword>
<dbReference type="Gene3D" id="1.20.5.4130">
    <property type="match status" value="1"/>
</dbReference>
<evidence type="ECO:0000313" key="7">
    <source>
        <dbReference type="EMBL" id="MQM09526.1"/>
    </source>
</evidence>
<evidence type="ECO:0000256" key="1">
    <source>
        <dbReference type="ARBA" id="ARBA00008894"/>
    </source>
</evidence>
<keyword evidence="3" id="KW-0677">Repeat</keyword>
<sequence length="109" mass="12770">MGYHFHTGWPQHAHSPFVNGCHLSYCSRRNDHLRLRCGRCGAKLCILCRQEFNSVWYLKDEINKISESVVTIQGVVEDAEKKLLQDEDVRKWIRDLKNADYDMEDALCD</sequence>
<reference evidence="7" key="1">
    <citation type="submission" date="2017-07" db="EMBL/GenBank/DDBJ databases">
        <title>Taro Niue Genome Assembly and Annotation.</title>
        <authorList>
            <person name="Atibalentja N."/>
            <person name="Keating K."/>
            <person name="Fields C.J."/>
        </authorList>
    </citation>
    <scope>NUCLEOTIDE SEQUENCE</scope>
    <source>
        <strain evidence="7">Niue_2</strain>
        <tissue evidence="7">Leaf</tissue>
    </source>
</reference>
<gene>
    <name evidence="7" type="ORF">Taro_042405</name>
</gene>
<protein>
    <recommendedName>
        <fullName evidence="6">Disease resistance N-terminal domain-containing protein</fullName>
    </recommendedName>
</protein>
<dbReference type="InterPro" id="IPR041118">
    <property type="entry name" value="Rx_N"/>
</dbReference>
<dbReference type="GO" id="GO:0000166">
    <property type="term" value="F:nucleotide binding"/>
    <property type="evidence" value="ECO:0007669"/>
    <property type="project" value="UniProtKB-KW"/>
</dbReference>
<dbReference type="Pfam" id="PF18052">
    <property type="entry name" value="Rx_N"/>
    <property type="match status" value="1"/>
</dbReference>
<evidence type="ECO:0000256" key="4">
    <source>
        <dbReference type="ARBA" id="ARBA00022741"/>
    </source>
</evidence>
<evidence type="ECO:0000256" key="2">
    <source>
        <dbReference type="ARBA" id="ARBA00022614"/>
    </source>
</evidence>
<comment type="caution">
    <text evidence="7">The sequence shown here is derived from an EMBL/GenBank/DDBJ whole genome shotgun (WGS) entry which is preliminary data.</text>
</comment>
<dbReference type="GO" id="GO:0006952">
    <property type="term" value="P:defense response"/>
    <property type="evidence" value="ECO:0007669"/>
    <property type="project" value="UniProtKB-KW"/>
</dbReference>
<evidence type="ECO:0000259" key="6">
    <source>
        <dbReference type="Pfam" id="PF18052"/>
    </source>
</evidence>
<evidence type="ECO:0000256" key="3">
    <source>
        <dbReference type="ARBA" id="ARBA00022737"/>
    </source>
</evidence>
<keyword evidence="2" id="KW-0433">Leucine-rich repeat</keyword>